<reference evidence="2" key="1">
    <citation type="journal article" date="2015" name="Nature">
        <title>Complex archaea that bridge the gap between prokaryotes and eukaryotes.</title>
        <authorList>
            <person name="Spang A."/>
            <person name="Saw J.H."/>
            <person name="Jorgensen S.L."/>
            <person name="Zaremba-Niedzwiedzka K."/>
            <person name="Martijn J."/>
            <person name="Lind A.E."/>
            <person name="van Eijk R."/>
            <person name="Schleper C."/>
            <person name="Guy L."/>
            <person name="Ettema T.J."/>
        </authorList>
    </citation>
    <scope>NUCLEOTIDE SEQUENCE</scope>
</reference>
<proteinExistence type="predicted"/>
<evidence type="ECO:0000256" key="1">
    <source>
        <dbReference type="SAM" id="MobiDB-lite"/>
    </source>
</evidence>
<sequence>PLAVAKDTLEAMSGEDSGAVETKKVVQELKDDASPS</sequence>
<name>A0A0F9JB34_9ZZZZ</name>
<dbReference type="AlphaFoldDB" id="A0A0F9JB34"/>
<accession>A0A0F9JB34</accession>
<feature type="non-terminal residue" evidence="2">
    <location>
        <position position="1"/>
    </location>
</feature>
<organism evidence="2">
    <name type="scientific">marine sediment metagenome</name>
    <dbReference type="NCBI Taxonomy" id="412755"/>
    <lineage>
        <taxon>unclassified sequences</taxon>
        <taxon>metagenomes</taxon>
        <taxon>ecological metagenomes</taxon>
    </lineage>
</organism>
<feature type="region of interest" description="Disordered" evidence="1">
    <location>
        <begin position="1"/>
        <end position="22"/>
    </location>
</feature>
<comment type="caution">
    <text evidence="2">The sequence shown here is derived from an EMBL/GenBank/DDBJ whole genome shotgun (WGS) entry which is preliminary data.</text>
</comment>
<evidence type="ECO:0000313" key="2">
    <source>
        <dbReference type="EMBL" id="KKM56453.1"/>
    </source>
</evidence>
<dbReference type="EMBL" id="LAZR01011868">
    <property type="protein sequence ID" value="KKM56453.1"/>
    <property type="molecule type" value="Genomic_DNA"/>
</dbReference>
<gene>
    <name evidence="2" type="ORF">LCGC14_1551580</name>
</gene>
<protein>
    <submittedName>
        <fullName evidence="2">Uncharacterized protein</fullName>
    </submittedName>
</protein>